<comment type="caution">
    <text evidence="1">The sequence shown here is derived from an EMBL/GenBank/DDBJ whole genome shotgun (WGS) entry which is preliminary data.</text>
</comment>
<gene>
    <name evidence="1" type="ORF">E7215_14945</name>
</gene>
<dbReference type="Gene3D" id="3.40.50.10320">
    <property type="entry name" value="LmbE-like"/>
    <property type="match status" value="1"/>
</dbReference>
<dbReference type="Gene3D" id="3.40.50.12090">
    <property type="match status" value="2"/>
</dbReference>
<dbReference type="InterPro" id="IPR007253">
    <property type="entry name" value="Cell_wall-bd_2"/>
</dbReference>
<dbReference type="PANTHER" id="PTHR30032:SF8">
    <property type="entry name" value="GERMINATION-SPECIFIC N-ACETYLMURAMOYL-L-ALANINE AMIDASE"/>
    <property type="match status" value="1"/>
</dbReference>
<dbReference type="InterPro" id="IPR024078">
    <property type="entry name" value="LmbE-like_dom_sf"/>
</dbReference>
<dbReference type="EMBL" id="SVCM01000172">
    <property type="protein sequence ID" value="MBE6061443.1"/>
    <property type="molecule type" value="Genomic_DNA"/>
</dbReference>
<dbReference type="Proteomes" id="UP000768462">
    <property type="component" value="Unassembled WGS sequence"/>
</dbReference>
<evidence type="ECO:0000313" key="1">
    <source>
        <dbReference type="EMBL" id="MBE6061443.1"/>
    </source>
</evidence>
<dbReference type="PANTHER" id="PTHR30032">
    <property type="entry name" value="N-ACETYLMURAMOYL-L-ALANINE AMIDASE-RELATED"/>
    <property type="match status" value="1"/>
</dbReference>
<organism evidence="1 2">
    <name type="scientific">Clostridium sulfidigenes</name>
    <dbReference type="NCBI Taxonomy" id="318464"/>
    <lineage>
        <taxon>Bacteria</taxon>
        <taxon>Bacillati</taxon>
        <taxon>Bacillota</taxon>
        <taxon>Clostridia</taxon>
        <taxon>Eubacteriales</taxon>
        <taxon>Clostridiaceae</taxon>
        <taxon>Clostridium</taxon>
    </lineage>
</organism>
<evidence type="ECO:0000313" key="2">
    <source>
        <dbReference type="Proteomes" id="UP000768462"/>
    </source>
</evidence>
<dbReference type="InterPro" id="IPR051922">
    <property type="entry name" value="Bact_Sporulation_Assoc"/>
</dbReference>
<dbReference type="Pfam" id="PF02585">
    <property type="entry name" value="PIG-L"/>
    <property type="match status" value="1"/>
</dbReference>
<dbReference type="SUPFAM" id="SSF102588">
    <property type="entry name" value="LmbE-like"/>
    <property type="match status" value="1"/>
</dbReference>
<dbReference type="Pfam" id="PF04122">
    <property type="entry name" value="CW_binding_2"/>
    <property type="match status" value="2"/>
</dbReference>
<accession>A0A927WD40</accession>
<dbReference type="AlphaFoldDB" id="A0A927WD40"/>
<protein>
    <submittedName>
        <fullName evidence="1">Cell wall-binding protein</fullName>
    </submittedName>
</protein>
<sequence>MRRCWTKILSCLFILLTFNIMSAYGIDMDYICGIDRYETASIIASKMQYSSVILVNGNSLADGLSASGLSGAVNSPILLTQSNSLPEVTLNKMKKASTVYIVGGKGVISSNIESKITEMGKKAIRIGGKDRYDTSILIANKIEEINDIEEIYYVNGIKGEADAMSIAPVAARKGNPVILTDGNSTNYRKNVQAYSIGGTGVMSANFNSFSTRVDGIDRFDTNRNVINQFFHDKSHVNLSKSHVLVDALTASVLKEPVVLVSDDSDKSIIAGANSATVLGNISEIARSRAKSYLYGDKVVFYVQHQDDETIFGGSTVIDAIKSVGSKNVYMVLVTDGSGSNVFNYERYKGLTHEQKVKLRDNEFKAAIGRLGVKLENVVFLNQPEDKINNELLKDTVLYFENTFNNVTHITHSYKYETHLQHIATGNTVNSLYVNGLIKDCRFLAREDKISRVLTHQLIESVADNNEEKKKVLNACSEYKLDNKDMIREGIGYKSVSKIFIGLTSNPKVPSYLHESGI</sequence>
<dbReference type="InterPro" id="IPR003737">
    <property type="entry name" value="GlcNAc_PI_deacetylase-related"/>
</dbReference>
<proteinExistence type="predicted"/>
<name>A0A927WD40_9CLOT</name>
<reference evidence="1" key="1">
    <citation type="submission" date="2019-04" db="EMBL/GenBank/DDBJ databases">
        <title>Evolution of Biomass-Degrading Anaerobic Consortia Revealed by Metagenomics.</title>
        <authorList>
            <person name="Peng X."/>
        </authorList>
    </citation>
    <scope>NUCLEOTIDE SEQUENCE</scope>
    <source>
        <strain evidence="1">SIG254</strain>
    </source>
</reference>